<dbReference type="InterPro" id="IPR013249">
    <property type="entry name" value="RNA_pol_sigma70_r4_t2"/>
</dbReference>
<keyword evidence="2" id="KW-0805">Transcription regulation</keyword>
<evidence type="ECO:0000313" key="6">
    <source>
        <dbReference type="EMBL" id="SDD01341.1"/>
    </source>
</evidence>
<keyword evidence="3" id="KW-0731">Sigma factor</keyword>
<dbReference type="CDD" id="cd06171">
    <property type="entry name" value="Sigma70_r4"/>
    <property type="match status" value="1"/>
</dbReference>
<accession>A0A1G6RA79</accession>
<keyword evidence="7" id="KW-1185">Reference proteome</keyword>
<protein>
    <submittedName>
        <fullName evidence="6">RNA polymerase sigma-70 factor, ECF subfamily</fullName>
    </submittedName>
</protein>
<dbReference type="PANTHER" id="PTHR43133">
    <property type="entry name" value="RNA POLYMERASE ECF-TYPE SIGMA FACTO"/>
    <property type="match status" value="1"/>
</dbReference>
<name>A0A1G6RA79_9BACL</name>
<evidence type="ECO:0000313" key="7">
    <source>
        <dbReference type="Proteomes" id="UP000199387"/>
    </source>
</evidence>
<dbReference type="SUPFAM" id="SSF88946">
    <property type="entry name" value="Sigma2 domain of RNA polymerase sigma factors"/>
    <property type="match status" value="1"/>
</dbReference>
<dbReference type="InterPro" id="IPR036388">
    <property type="entry name" value="WH-like_DNA-bd_sf"/>
</dbReference>
<organism evidence="6 7">
    <name type="scientific">Melghirimyces thermohalophilus</name>
    <dbReference type="NCBI Taxonomy" id="1236220"/>
    <lineage>
        <taxon>Bacteria</taxon>
        <taxon>Bacillati</taxon>
        <taxon>Bacillota</taxon>
        <taxon>Bacilli</taxon>
        <taxon>Bacillales</taxon>
        <taxon>Thermoactinomycetaceae</taxon>
        <taxon>Melghirimyces</taxon>
    </lineage>
</organism>
<dbReference type="Proteomes" id="UP000199387">
    <property type="component" value="Unassembled WGS sequence"/>
</dbReference>
<comment type="similarity">
    <text evidence="1">Belongs to the sigma-70 factor family. ECF subfamily.</text>
</comment>
<dbReference type="GO" id="GO:0016987">
    <property type="term" value="F:sigma factor activity"/>
    <property type="evidence" value="ECO:0007669"/>
    <property type="project" value="UniProtKB-KW"/>
</dbReference>
<dbReference type="InterPro" id="IPR013325">
    <property type="entry name" value="RNA_pol_sigma_r2"/>
</dbReference>
<evidence type="ECO:0000256" key="4">
    <source>
        <dbReference type="ARBA" id="ARBA00023163"/>
    </source>
</evidence>
<dbReference type="Gene3D" id="1.10.1740.10">
    <property type="match status" value="1"/>
</dbReference>
<keyword evidence="4" id="KW-0804">Transcription</keyword>
<evidence type="ECO:0000259" key="5">
    <source>
        <dbReference type="Pfam" id="PF08281"/>
    </source>
</evidence>
<evidence type="ECO:0000256" key="2">
    <source>
        <dbReference type="ARBA" id="ARBA00023015"/>
    </source>
</evidence>
<proteinExistence type="inferred from homology"/>
<feature type="domain" description="RNA polymerase sigma factor 70 region 4 type 2" evidence="5">
    <location>
        <begin position="107"/>
        <end position="149"/>
    </location>
</feature>
<dbReference type="STRING" id="1236220.SAMN04488112_1277"/>
<dbReference type="AlphaFoldDB" id="A0A1G6RA79"/>
<evidence type="ECO:0000256" key="1">
    <source>
        <dbReference type="ARBA" id="ARBA00010641"/>
    </source>
</evidence>
<sequence>MKRSDLSLVCRMARGDRKALAELYDRYAANVYGVAVELTDSEEAAELTDEVFRSAWKYAGFYQQRSRQVPTWLLKMCRDLAVQDRRIDQGRLPESVHLESPVSKADVIDAVNRLPEKQREVLRLLFFQGLTRRQVAEALGEPVRNVTFRTQSAFFKLKRTIGGGEQDR</sequence>
<dbReference type="InterPro" id="IPR014284">
    <property type="entry name" value="RNA_pol_sigma-70_dom"/>
</dbReference>
<dbReference type="NCBIfam" id="TIGR02937">
    <property type="entry name" value="sigma70-ECF"/>
    <property type="match status" value="1"/>
</dbReference>
<dbReference type="EMBL" id="FMZA01000027">
    <property type="protein sequence ID" value="SDD01341.1"/>
    <property type="molecule type" value="Genomic_DNA"/>
</dbReference>
<dbReference type="SUPFAM" id="SSF88659">
    <property type="entry name" value="Sigma3 and sigma4 domains of RNA polymerase sigma factors"/>
    <property type="match status" value="1"/>
</dbReference>
<evidence type="ECO:0000256" key="3">
    <source>
        <dbReference type="ARBA" id="ARBA00023082"/>
    </source>
</evidence>
<dbReference type="RefSeq" id="WP_176758037.1">
    <property type="nucleotide sequence ID" value="NZ_FMZA01000027.1"/>
</dbReference>
<dbReference type="GO" id="GO:0006352">
    <property type="term" value="P:DNA-templated transcription initiation"/>
    <property type="evidence" value="ECO:0007669"/>
    <property type="project" value="InterPro"/>
</dbReference>
<dbReference type="PANTHER" id="PTHR43133:SF62">
    <property type="entry name" value="RNA POLYMERASE SIGMA FACTOR SIGZ"/>
    <property type="match status" value="1"/>
</dbReference>
<dbReference type="Pfam" id="PF08281">
    <property type="entry name" value="Sigma70_r4_2"/>
    <property type="match status" value="1"/>
</dbReference>
<dbReference type="InterPro" id="IPR039425">
    <property type="entry name" value="RNA_pol_sigma-70-like"/>
</dbReference>
<dbReference type="GO" id="GO:0003677">
    <property type="term" value="F:DNA binding"/>
    <property type="evidence" value="ECO:0007669"/>
    <property type="project" value="InterPro"/>
</dbReference>
<gene>
    <name evidence="6" type="ORF">SAMN04488112_1277</name>
</gene>
<reference evidence="6 7" key="1">
    <citation type="submission" date="2016-10" db="EMBL/GenBank/DDBJ databases">
        <authorList>
            <person name="de Groot N.N."/>
        </authorList>
    </citation>
    <scope>NUCLEOTIDE SEQUENCE [LARGE SCALE GENOMIC DNA]</scope>
    <source>
        <strain evidence="6 7">DSM 45514</strain>
    </source>
</reference>
<dbReference type="InterPro" id="IPR013324">
    <property type="entry name" value="RNA_pol_sigma_r3/r4-like"/>
</dbReference>
<dbReference type="Gene3D" id="1.10.10.10">
    <property type="entry name" value="Winged helix-like DNA-binding domain superfamily/Winged helix DNA-binding domain"/>
    <property type="match status" value="1"/>
</dbReference>